<comment type="subcellular location">
    <subcellularLocation>
        <location evidence="2">Cytoplasm</location>
    </subcellularLocation>
</comment>
<evidence type="ECO:0000256" key="3">
    <source>
        <dbReference type="SAM" id="Phobius"/>
    </source>
</evidence>
<evidence type="ECO:0000256" key="2">
    <source>
        <dbReference type="HAMAP-Rule" id="MF_00973"/>
    </source>
</evidence>
<sequence length="328" mass="36172">MNEKTTRGSSKRLKIIVIGGGTGVSTVLGALKKVSDVTAIVSTMDSGGSSGRLRDEHGILPPGDILKCISELLPDDLRSTKWRDILNYRFRKGKGLEGHSLGNLLLAAAYDWEGGTNFGIDAVSWLLNLQGRVLPVTLNDVQLIAKLSDGSDIEGETKIDLRKDDLYRRIEYIYTSRRAQIYKPALEAIQKADKVVIGPGSLFTSVLPNFLVEGLPEALAETTAQKIYVCNLVTDPSETDGYKASDFIDKVNEYCQEGELMDHMIVNTGPISEVARRMYETERKFPVELDMADCEKKVKKGVITGSYCKGKTILRHDSARLAQTILEL</sequence>
<dbReference type="Proteomes" id="UP000521676">
    <property type="component" value="Unassembled WGS sequence"/>
</dbReference>
<dbReference type="Proteomes" id="UP001431572">
    <property type="component" value="Chromosome 1"/>
</dbReference>
<dbReference type="Pfam" id="PF01933">
    <property type="entry name" value="CofD"/>
    <property type="match status" value="1"/>
</dbReference>
<evidence type="ECO:0000313" key="4">
    <source>
        <dbReference type="EMBL" id="NWJ45485.1"/>
    </source>
</evidence>
<proteinExistence type="inferred from homology"/>
<dbReference type="InterPro" id="IPR038136">
    <property type="entry name" value="CofD-like_dom_sf"/>
</dbReference>
<reference evidence="4 6" key="1">
    <citation type="submission" date="2020-06" db="EMBL/GenBank/DDBJ databases">
        <title>Anoxygenic phototrophic Chloroflexota member uses a Type I reaction center.</title>
        <authorList>
            <person name="Tsuji J.M."/>
            <person name="Shaw N.A."/>
            <person name="Nagashima S."/>
            <person name="Venkiteswaran J."/>
            <person name="Schiff S.L."/>
            <person name="Hanada S."/>
            <person name="Tank M."/>
            <person name="Neufeld J.D."/>
        </authorList>
    </citation>
    <scope>NUCLEOTIDE SEQUENCE [LARGE SCALE GENOMIC DNA]</scope>
    <source>
        <strain evidence="4">L227-S17</strain>
    </source>
</reference>
<dbReference type="InterPro" id="IPR010119">
    <property type="entry name" value="Gluconeogen_factor"/>
</dbReference>
<dbReference type="RefSeq" id="WP_341469252.1">
    <property type="nucleotide sequence ID" value="NZ_CP128399.1"/>
</dbReference>
<evidence type="ECO:0000313" key="5">
    <source>
        <dbReference type="EMBL" id="WJW67358.1"/>
    </source>
</evidence>
<evidence type="ECO:0000313" key="7">
    <source>
        <dbReference type="Proteomes" id="UP001431572"/>
    </source>
</evidence>
<dbReference type="HAMAP" id="MF_00973">
    <property type="entry name" value="Gluconeogen_factor"/>
    <property type="match status" value="1"/>
</dbReference>
<comment type="similarity">
    <text evidence="2">Belongs to the gluconeogenesis factor family.</text>
</comment>
<dbReference type="SUPFAM" id="SSF142338">
    <property type="entry name" value="CofD-like"/>
    <property type="match status" value="1"/>
</dbReference>
<evidence type="ECO:0000256" key="1">
    <source>
        <dbReference type="ARBA" id="ARBA00022490"/>
    </source>
</evidence>
<accession>A0A8T7M379</accession>
<dbReference type="CDD" id="cd07187">
    <property type="entry name" value="YvcK_like"/>
    <property type="match status" value="1"/>
</dbReference>
<dbReference type="PANTHER" id="PTHR30135:SF3">
    <property type="entry name" value="GLUCONEOGENESIS FACTOR-RELATED"/>
    <property type="match status" value="1"/>
</dbReference>
<dbReference type="EMBL" id="JACATZ010000001">
    <property type="protein sequence ID" value="NWJ45485.1"/>
    <property type="molecule type" value="Genomic_DNA"/>
</dbReference>
<name>A0A8T7M379_9CHLR</name>
<protein>
    <recommendedName>
        <fullName evidence="2">Putative gluconeogenesis factor</fullName>
    </recommendedName>
</protein>
<dbReference type="InterPro" id="IPR002882">
    <property type="entry name" value="CofD"/>
</dbReference>
<dbReference type="GO" id="GO:0008360">
    <property type="term" value="P:regulation of cell shape"/>
    <property type="evidence" value="ECO:0007669"/>
    <property type="project" value="UniProtKB-UniRule"/>
</dbReference>
<keyword evidence="7" id="KW-1185">Reference proteome</keyword>
<evidence type="ECO:0000313" key="6">
    <source>
        <dbReference type="Proteomes" id="UP000521676"/>
    </source>
</evidence>
<dbReference type="Gene3D" id="3.40.50.10680">
    <property type="entry name" value="CofD-like domains"/>
    <property type="match status" value="1"/>
</dbReference>
<reference evidence="5" key="2">
    <citation type="journal article" date="2024" name="Nature">
        <title>Anoxygenic phototroph of the Chloroflexota uses a type I reaction centre.</title>
        <authorList>
            <person name="Tsuji J.M."/>
            <person name="Shaw N.A."/>
            <person name="Nagashima S."/>
            <person name="Venkiteswaran J.J."/>
            <person name="Schiff S.L."/>
            <person name="Watanabe T."/>
            <person name="Fukui M."/>
            <person name="Hanada S."/>
            <person name="Tank M."/>
            <person name="Neufeld J.D."/>
        </authorList>
    </citation>
    <scope>NUCLEOTIDE SEQUENCE</scope>
    <source>
        <strain evidence="5">L227-S17</strain>
    </source>
</reference>
<dbReference type="GO" id="GO:0043743">
    <property type="term" value="F:LPPG:FO 2-phospho-L-lactate transferase activity"/>
    <property type="evidence" value="ECO:0007669"/>
    <property type="project" value="InterPro"/>
</dbReference>
<comment type="function">
    <text evidence="2">Required for morphogenesis under gluconeogenic growth conditions.</text>
</comment>
<gene>
    <name evidence="4" type="ORF">HXX08_06365</name>
    <name evidence="5" type="ORF">OZ401_000622</name>
</gene>
<dbReference type="NCBIfam" id="TIGR01826">
    <property type="entry name" value="CofD_related"/>
    <property type="match status" value="1"/>
</dbReference>
<keyword evidence="3" id="KW-1133">Transmembrane helix</keyword>
<dbReference type="AlphaFoldDB" id="A0A8T7M379"/>
<keyword evidence="1 2" id="KW-0963">Cytoplasm</keyword>
<organism evidence="4 6">
    <name type="scientific">Candidatus Chlorohelix allophototropha</name>
    <dbReference type="NCBI Taxonomy" id="3003348"/>
    <lineage>
        <taxon>Bacteria</taxon>
        <taxon>Bacillati</taxon>
        <taxon>Chloroflexota</taxon>
        <taxon>Chloroflexia</taxon>
        <taxon>Candidatus Chloroheliales</taxon>
        <taxon>Candidatus Chloroheliaceae</taxon>
        <taxon>Candidatus Chlorohelix</taxon>
    </lineage>
</organism>
<keyword evidence="3" id="KW-0812">Transmembrane</keyword>
<feature type="transmembrane region" description="Helical" evidence="3">
    <location>
        <begin position="12"/>
        <end position="31"/>
    </location>
</feature>
<dbReference type="EMBL" id="CP128399">
    <property type="protein sequence ID" value="WJW67358.1"/>
    <property type="molecule type" value="Genomic_DNA"/>
</dbReference>
<dbReference type="GO" id="GO:0005737">
    <property type="term" value="C:cytoplasm"/>
    <property type="evidence" value="ECO:0007669"/>
    <property type="project" value="UniProtKB-SubCell"/>
</dbReference>
<keyword evidence="3" id="KW-0472">Membrane</keyword>
<dbReference type="PANTHER" id="PTHR30135">
    <property type="entry name" value="UNCHARACTERIZED PROTEIN YVCK-RELATED"/>
    <property type="match status" value="1"/>
</dbReference>